<accession>A0A0F0CR65</accession>
<name>A0A0F0CR65_9BACT</name>
<evidence type="ECO:0008006" key="3">
    <source>
        <dbReference type="Google" id="ProtNLM"/>
    </source>
</evidence>
<evidence type="ECO:0000313" key="1">
    <source>
        <dbReference type="EMBL" id="KJJ85813.1"/>
    </source>
</evidence>
<dbReference type="Proteomes" id="UP000033428">
    <property type="component" value="Unassembled WGS sequence"/>
</dbReference>
<dbReference type="EMBL" id="JYNY01000069">
    <property type="protein sequence ID" value="KJJ85813.1"/>
    <property type="molecule type" value="Genomic_DNA"/>
</dbReference>
<gene>
    <name evidence="1" type="ORF">OMAG_000316</name>
</gene>
<organism evidence="1 2">
    <name type="scientific">Candidatus Omnitrophus magneticus</name>
    <dbReference type="NCBI Taxonomy" id="1609969"/>
    <lineage>
        <taxon>Bacteria</taxon>
        <taxon>Pseudomonadati</taxon>
        <taxon>Candidatus Omnitrophota</taxon>
        <taxon>Candidatus Omnitrophus</taxon>
    </lineage>
</organism>
<dbReference type="InterPro" id="IPR024508">
    <property type="entry name" value="DUF3226"/>
</dbReference>
<sequence>MEKQSSIEKPILVAVEGKDDARFLKYLCKKWGFYNIQFRYIGCQPNDSNISAITKEPGFIDKVNCFVIIRDADTDFFSAEESTKEIFLKLGLAIKTASFIFPDNKSNGMLETLLTRVVEQNEPDKNECINRFINCLMAKGINIPSKEIDKAKIYAYLSANEEPGKRIGDAAEQLNLWDTESDVLKPVKNFFEKLCDEISHKKYE</sequence>
<proteinExistence type="predicted"/>
<protein>
    <recommendedName>
        <fullName evidence="3">DUF4435 domain-containing protein</fullName>
    </recommendedName>
</protein>
<keyword evidence="2" id="KW-1185">Reference proteome</keyword>
<dbReference type="Pfam" id="PF11536">
    <property type="entry name" value="DUF3226"/>
    <property type="match status" value="1"/>
</dbReference>
<reference evidence="1 2" key="1">
    <citation type="submission" date="2015-02" db="EMBL/GenBank/DDBJ databases">
        <title>Single-cell genomics of uncultivated deep-branching MTB reveals a conserved set of magnetosome genes.</title>
        <authorList>
            <person name="Kolinko S."/>
            <person name="Richter M."/>
            <person name="Glockner F.O."/>
            <person name="Brachmann A."/>
            <person name="Schuler D."/>
        </authorList>
    </citation>
    <scope>NUCLEOTIDE SEQUENCE [LARGE SCALE GENOMIC DNA]</scope>
    <source>
        <strain evidence="1">SKK-01</strain>
    </source>
</reference>
<evidence type="ECO:0000313" key="2">
    <source>
        <dbReference type="Proteomes" id="UP000033428"/>
    </source>
</evidence>
<comment type="caution">
    <text evidence="1">The sequence shown here is derived from an EMBL/GenBank/DDBJ whole genome shotgun (WGS) entry which is preliminary data.</text>
</comment>
<dbReference type="AlphaFoldDB" id="A0A0F0CR65"/>